<feature type="compositionally biased region" description="Polar residues" evidence="1">
    <location>
        <begin position="383"/>
        <end position="402"/>
    </location>
</feature>
<feature type="compositionally biased region" description="Polar residues" evidence="1">
    <location>
        <begin position="21"/>
        <end position="30"/>
    </location>
</feature>
<feature type="region of interest" description="Disordered" evidence="1">
    <location>
        <begin position="616"/>
        <end position="670"/>
    </location>
</feature>
<feature type="compositionally biased region" description="Basic and acidic residues" evidence="1">
    <location>
        <begin position="84"/>
        <end position="94"/>
    </location>
</feature>
<reference evidence="2 3" key="1">
    <citation type="submission" date="2024-02" db="EMBL/GenBank/DDBJ databases">
        <title>A draft genome for the cacao thread blight pathogen Marasmius crinis-equi.</title>
        <authorList>
            <person name="Cohen S.P."/>
            <person name="Baruah I.K."/>
            <person name="Amoako-Attah I."/>
            <person name="Bukari Y."/>
            <person name="Meinhardt L.W."/>
            <person name="Bailey B.A."/>
        </authorList>
    </citation>
    <scope>NUCLEOTIDE SEQUENCE [LARGE SCALE GENOMIC DNA]</scope>
    <source>
        <strain evidence="2 3">GH-76</strain>
    </source>
</reference>
<feature type="compositionally biased region" description="Low complexity" evidence="1">
    <location>
        <begin position="1043"/>
        <end position="1057"/>
    </location>
</feature>
<feature type="region of interest" description="Disordered" evidence="1">
    <location>
        <begin position="1"/>
        <end position="214"/>
    </location>
</feature>
<protein>
    <submittedName>
        <fullName evidence="2">Uncharacterized protein</fullName>
    </submittedName>
</protein>
<comment type="caution">
    <text evidence="2">The sequence shown here is derived from an EMBL/GenBank/DDBJ whole genome shotgun (WGS) entry which is preliminary data.</text>
</comment>
<feature type="compositionally biased region" description="Basic and acidic residues" evidence="1">
    <location>
        <begin position="505"/>
        <end position="514"/>
    </location>
</feature>
<evidence type="ECO:0000313" key="3">
    <source>
        <dbReference type="Proteomes" id="UP001465976"/>
    </source>
</evidence>
<feature type="compositionally biased region" description="Polar residues" evidence="1">
    <location>
        <begin position="287"/>
        <end position="308"/>
    </location>
</feature>
<keyword evidence="3" id="KW-1185">Reference proteome</keyword>
<organism evidence="2 3">
    <name type="scientific">Marasmius crinis-equi</name>
    <dbReference type="NCBI Taxonomy" id="585013"/>
    <lineage>
        <taxon>Eukaryota</taxon>
        <taxon>Fungi</taxon>
        <taxon>Dikarya</taxon>
        <taxon>Basidiomycota</taxon>
        <taxon>Agaricomycotina</taxon>
        <taxon>Agaricomycetes</taxon>
        <taxon>Agaricomycetidae</taxon>
        <taxon>Agaricales</taxon>
        <taxon>Marasmiineae</taxon>
        <taxon>Marasmiaceae</taxon>
        <taxon>Marasmius</taxon>
    </lineage>
</organism>
<feature type="region of interest" description="Disordered" evidence="1">
    <location>
        <begin position="287"/>
        <end position="326"/>
    </location>
</feature>
<sequence>MTASSQNASPFSRFSRAFGLSNKSNTSPSRNKPRYTPAKVREPDEDWYIPYNGPYEPPKPVIRRERERDSWGDPIDGEEDDPEDHILVDPELHNRYGTQPSSSYDWRGGEGNGSRQGRARTQSGGSVFSGRTVSSGTVDPGRSSIGAPRRSTVSGSNRPPPLPSYGGIGDSPVLPRASSSITPRKSLGSLFTFASSNKKKTTPSPSLKHSPDMNRQVGTSAVHITQNPEQPSARINPPEAEMRPISITRLPSDPNLAADALRKSGAANDEDYYNSYYSTLLNMSADNQTHQPTTAGASDPSSFHTRQPSHIPEPYSPASDASSAPHPYAYQFPTFQLPPDPPQSAPPMQKTHFLTAPKPHEHPLVTPTASPVPRHLAQNALKNSISTPNLRGNTQTPSSQPRKNFKERLLSAETWCDALLFPRPRLKARRDGTSGASTPSHGSGRIVSPPASPVLDYFGNRMAAEGGIASRVLAHSRSLVDLHTAPVAGPSRVEEPPVPVPLPEARRLQERKPADLPQLDPPPARPPRPKSWALDDLVLPSPVPSLARVLEEGQILEHQRKKWQTQAINSFQNERARSLSRSRSKSQRGKKRSEKINNFEYLAARGLLGNQEPVAVHLPSARRPRTASETESRGTIWTSSHAHSNSLTKTLTKTSKSHSRDHSRSDSIGKSALRVAKSTAKTTAALCGFDGGGIIITPVDEKSTDQNATNHGAGLDGAIRAPGTRVIRLQDPAQIQAPITPITPLDSYRVSPTPSALTDTRVGIAISTPPLTDEAVDREAIRLPAHPYAQGGLTVSLPQSSSHTPKGTDHEMSALSPTRDSPSTHPYALVSASPSSDSYSGEGRIIKEVRPESLVPAPEKMWAQWGSGVVKEILPSDLRYSPFVTVEHFDDRGGDEKVDVRRAMRNSSPIYDTAGIGETLAWAVHRQSRDSGLGGSEEQGSFTNFVGTSQVIPEKEEIGLGIAPIAVSEKPDMRYRDSVRRIPVQYDASRPAHLHHVQKASITSLSPPLASTSIASPSRPSRTELEAASASPSKLVVPTRNDSTSSSPGGSSSSSSPPMSPPLLGNPDDLEKYHDLFYRPRGMSVDSTTQPLNPRSPIRQPSNIPWDVRSQGTGRTGLTSIVRQLSEELDDTHDDQLRRSLSLSSRSSLSALRQSAYATGRSPPTDTSLRFVFSDIPETASVDAVSRVKPVGGDQDAHGAFFPSGQIPEDIETSTRASSPTSAIDDETLKVYRLGHVETNSTPIAEASDPRLSFVGQMSYAHGDMDEDEQDDVLGSSPGFARHPATAHSSLQPPSADPTRSSYMTSNSESSRMSVSDFPAPPPQHLTPAHMSLLSSYFDETMTASELAEVQARSVHTKPGTRSRAGSVSATLATLGRSGANSPVDKQTLEGDKQERDQSFDDNNQVIDELLAKLSPTTASSA</sequence>
<feature type="region of interest" description="Disordered" evidence="1">
    <location>
        <begin position="572"/>
        <end position="593"/>
    </location>
</feature>
<feature type="compositionally biased region" description="Low complexity" evidence="1">
    <location>
        <begin position="316"/>
        <end position="326"/>
    </location>
</feature>
<feature type="region of interest" description="Disordered" evidence="1">
    <location>
        <begin position="505"/>
        <end position="536"/>
    </location>
</feature>
<feature type="compositionally biased region" description="Polar residues" evidence="1">
    <location>
        <begin position="1"/>
        <end position="12"/>
    </location>
</feature>
<dbReference type="EMBL" id="JBAHYK010000029">
    <property type="protein sequence ID" value="KAL0580529.1"/>
    <property type="molecule type" value="Genomic_DNA"/>
</dbReference>
<evidence type="ECO:0000256" key="1">
    <source>
        <dbReference type="SAM" id="MobiDB-lite"/>
    </source>
</evidence>
<feature type="compositionally biased region" description="Basic and acidic residues" evidence="1">
    <location>
        <begin position="1387"/>
        <end position="1399"/>
    </location>
</feature>
<feature type="region of interest" description="Disordered" evidence="1">
    <location>
        <begin position="426"/>
        <end position="450"/>
    </location>
</feature>
<feature type="region of interest" description="Disordered" evidence="1">
    <location>
        <begin position="383"/>
        <end position="404"/>
    </location>
</feature>
<feature type="compositionally biased region" description="Basic residues" evidence="1">
    <location>
        <begin position="578"/>
        <end position="593"/>
    </location>
</feature>
<evidence type="ECO:0000313" key="2">
    <source>
        <dbReference type="EMBL" id="KAL0580529.1"/>
    </source>
</evidence>
<feature type="compositionally biased region" description="Polar residues" evidence="1">
    <location>
        <begin position="633"/>
        <end position="645"/>
    </location>
</feature>
<feature type="compositionally biased region" description="Polar residues" evidence="1">
    <location>
        <begin position="1085"/>
        <end position="1103"/>
    </location>
</feature>
<feature type="region of interest" description="Disordered" evidence="1">
    <location>
        <begin position="995"/>
        <end position="1070"/>
    </location>
</feature>
<feature type="region of interest" description="Disordered" evidence="1">
    <location>
        <begin position="790"/>
        <end position="826"/>
    </location>
</feature>
<feature type="region of interest" description="Disordered" evidence="1">
    <location>
        <begin position="1265"/>
        <end position="1327"/>
    </location>
</feature>
<gene>
    <name evidence="2" type="ORF">V5O48_001516</name>
</gene>
<feature type="region of interest" description="Disordered" evidence="1">
    <location>
        <begin position="1200"/>
        <end position="1223"/>
    </location>
</feature>
<accession>A0ABR3FYA5</accession>
<feature type="region of interest" description="Disordered" evidence="1">
    <location>
        <begin position="1082"/>
        <end position="1115"/>
    </location>
</feature>
<dbReference type="Proteomes" id="UP001465976">
    <property type="component" value="Unassembled WGS sequence"/>
</dbReference>
<feature type="compositionally biased region" description="Polar residues" evidence="1">
    <location>
        <begin position="1287"/>
        <end position="1314"/>
    </location>
</feature>
<feature type="compositionally biased region" description="Polar residues" evidence="1">
    <location>
        <begin position="796"/>
        <end position="805"/>
    </location>
</feature>
<proteinExistence type="predicted"/>
<feature type="compositionally biased region" description="Polar residues" evidence="1">
    <location>
        <begin position="1000"/>
        <end position="1020"/>
    </location>
</feature>
<feature type="compositionally biased region" description="Basic and acidic residues" evidence="1">
    <location>
        <begin position="658"/>
        <end position="667"/>
    </location>
</feature>
<feature type="region of interest" description="Disordered" evidence="1">
    <location>
        <begin position="1373"/>
        <end position="1403"/>
    </location>
</feature>
<feature type="compositionally biased region" description="Basic and acidic residues" evidence="1">
    <location>
        <begin position="62"/>
        <end position="71"/>
    </location>
</feature>
<feature type="compositionally biased region" description="Polar residues" evidence="1">
    <location>
        <begin position="815"/>
        <end position="824"/>
    </location>
</feature>
<name>A0ABR3FYA5_9AGAR</name>
<feature type="compositionally biased region" description="Polar residues" evidence="1">
    <location>
        <begin position="115"/>
        <end position="137"/>
    </location>
</feature>